<evidence type="ECO:0000313" key="1">
    <source>
        <dbReference type="EMBL" id="EHR38512.1"/>
    </source>
</evidence>
<dbReference type="GeneID" id="62778540"/>
<evidence type="ECO:0000313" key="2">
    <source>
        <dbReference type="Proteomes" id="UP000005963"/>
    </source>
</evidence>
<proteinExistence type="predicted"/>
<dbReference type="InterPro" id="IPR054438">
    <property type="entry name" value="Struct_cement_gp24/gp6"/>
</dbReference>
<comment type="caution">
    <text evidence="1">The sequence shown here is derived from an EMBL/GenBank/DDBJ whole genome shotgun (WGS) entry which is preliminary data.</text>
</comment>
<sequence>MSWYSRELDKGFAGMIANTAIRNCDSYAVEEEKGLNPGDAVVLGTTENLVKKVDSGSESKVIGVVVHNHKEPSNPYYEQGDSVAIMSTGDIYVEVGEAVTAGDVACIMASTYKWGKTGTAVVGATYIKGAESGKLALLRLRNVTVEQGE</sequence>
<accession>A0ABP2NLP1</accession>
<evidence type="ECO:0008006" key="3">
    <source>
        <dbReference type="Google" id="ProtNLM"/>
    </source>
</evidence>
<protein>
    <recommendedName>
        <fullName evidence="3">Phage protein Gp138 N-terminal domain-containing protein</fullName>
    </recommendedName>
</protein>
<reference evidence="1 2" key="1">
    <citation type="submission" date="2012-01" db="EMBL/GenBank/DDBJ databases">
        <title>The Genome Sequence of Megamonas funiformis YIT 11815.</title>
        <authorList>
            <consortium name="The Broad Institute Genome Sequencing Platform"/>
            <person name="Earl A."/>
            <person name="Ward D."/>
            <person name="Feldgarden M."/>
            <person name="Gevers D."/>
            <person name="Morotomi M."/>
            <person name="Young S.K."/>
            <person name="Zeng Q."/>
            <person name="Gargeya S."/>
            <person name="Fitzgerald M."/>
            <person name="Haas B."/>
            <person name="Abouelleil A."/>
            <person name="Alvarado L."/>
            <person name="Arachchi H.M."/>
            <person name="Berlin A."/>
            <person name="Chapman S.B."/>
            <person name="Gearin G."/>
            <person name="Goldberg J."/>
            <person name="Griggs A."/>
            <person name="Gujja S."/>
            <person name="Hansen M."/>
            <person name="Heiman D."/>
            <person name="Howarth C."/>
            <person name="Larimer J."/>
            <person name="Lui A."/>
            <person name="MacDonald P.J.P."/>
            <person name="McCowen C."/>
            <person name="Montmayeur A."/>
            <person name="Murphy C."/>
            <person name="Neiman D."/>
            <person name="Pearson M."/>
            <person name="Priest M."/>
            <person name="Roberts A."/>
            <person name="Saif S."/>
            <person name="Shea T."/>
            <person name="Sisk P."/>
            <person name="Stolte C."/>
            <person name="Sykes S."/>
            <person name="Wortman J."/>
            <person name="Nusbaum C."/>
            <person name="Birren B."/>
        </authorList>
    </citation>
    <scope>NUCLEOTIDE SEQUENCE [LARGE SCALE GENOMIC DNA]</scope>
    <source>
        <strain evidence="1 2">YIT 11815</strain>
    </source>
</reference>
<organism evidence="1 2">
    <name type="scientific">Megamonas funiformis YIT 11815</name>
    <dbReference type="NCBI Taxonomy" id="742816"/>
    <lineage>
        <taxon>Bacteria</taxon>
        <taxon>Bacillati</taxon>
        <taxon>Bacillota</taxon>
        <taxon>Negativicutes</taxon>
        <taxon>Selenomonadales</taxon>
        <taxon>Selenomonadaceae</taxon>
        <taxon>Megamonas</taxon>
    </lineage>
</organism>
<dbReference type="Proteomes" id="UP000005963">
    <property type="component" value="Unassembled WGS sequence"/>
</dbReference>
<gene>
    <name evidence="1" type="ORF">HMPREF9454_00752</name>
</gene>
<name>A0ABP2NLP1_9FIRM</name>
<keyword evidence="2" id="KW-1185">Reference proteome</keyword>
<dbReference type="RefSeq" id="WP_008538005.1">
    <property type="nucleotide sequence ID" value="NZ_JH601090.1"/>
</dbReference>
<dbReference type="Pfam" id="PF22758">
    <property type="entry name" value="Phage_cement"/>
    <property type="match status" value="1"/>
</dbReference>
<dbReference type="EMBL" id="ADMB01000037">
    <property type="protein sequence ID" value="EHR38512.1"/>
    <property type="molecule type" value="Genomic_DNA"/>
</dbReference>